<dbReference type="Proteomes" id="UP001062846">
    <property type="component" value="Chromosome 4"/>
</dbReference>
<reference evidence="1" key="1">
    <citation type="submission" date="2022-02" db="EMBL/GenBank/DDBJ databases">
        <title>Plant Genome Project.</title>
        <authorList>
            <person name="Zhang R.-G."/>
        </authorList>
    </citation>
    <scope>NUCLEOTIDE SEQUENCE</scope>
    <source>
        <strain evidence="1">AT1</strain>
    </source>
</reference>
<comment type="caution">
    <text evidence="1">The sequence shown here is derived from an EMBL/GenBank/DDBJ whole genome shotgun (WGS) entry which is preliminary data.</text>
</comment>
<evidence type="ECO:0000313" key="2">
    <source>
        <dbReference type="Proteomes" id="UP001062846"/>
    </source>
</evidence>
<proteinExistence type="predicted"/>
<protein>
    <submittedName>
        <fullName evidence="1">Uncharacterized protein</fullName>
    </submittedName>
</protein>
<keyword evidence="2" id="KW-1185">Reference proteome</keyword>
<organism evidence="1 2">
    <name type="scientific">Rhododendron molle</name>
    <name type="common">Chinese azalea</name>
    <name type="synonym">Azalea mollis</name>
    <dbReference type="NCBI Taxonomy" id="49168"/>
    <lineage>
        <taxon>Eukaryota</taxon>
        <taxon>Viridiplantae</taxon>
        <taxon>Streptophyta</taxon>
        <taxon>Embryophyta</taxon>
        <taxon>Tracheophyta</taxon>
        <taxon>Spermatophyta</taxon>
        <taxon>Magnoliopsida</taxon>
        <taxon>eudicotyledons</taxon>
        <taxon>Gunneridae</taxon>
        <taxon>Pentapetalae</taxon>
        <taxon>asterids</taxon>
        <taxon>Ericales</taxon>
        <taxon>Ericaceae</taxon>
        <taxon>Ericoideae</taxon>
        <taxon>Rhodoreae</taxon>
        <taxon>Rhododendron</taxon>
    </lineage>
</organism>
<accession>A0ACC0P507</accession>
<evidence type="ECO:0000313" key="1">
    <source>
        <dbReference type="EMBL" id="KAI8560294.1"/>
    </source>
</evidence>
<name>A0ACC0P507_RHOML</name>
<dbReference type="EMBL" id="CM046391">
    <property type="protein sequence ID" value="KAI8560294.1"/>
    <property type="molecule type" value="Genomic_DNA"/>
</dbReference>
<sequence length="55" mass="6264">MNLDHGNSAESAHVLQCMTAYYKSFFFTSFGVTLDSELSQRNQGMYTLQIIILQI</sequence>
<gene>
    <name evidence="1" type="ORF">RHMOL_Rhmol04G0244100</name>
</gene>